<dbReference type="EMBL" id="JAGKQM010000017">
    <property type="protein sequence ID" value="KAH0868123.1"/>
    <property type="molecule type" value="Genomic_DNA"/>
</dbReference>
<evidence type="ECO:0000256" key="4">
    <source>
        <dbReference type="ARBA" id="ARBA00023136"/>
    </source>
</evidence>
<dbReference type="InterPro" id="IPR043573">
    <property type="entry name" value="Fig4-like"/>
</dbReference>
<gene>
    <name evidence="8" type="ORF">HID58_075145</name>
</gene>
<evidence type="ECO:0000256" key="6">
    <source>
        <dbReference type="ARBA" id="ARBA00023464"/>
    </source>
</evidence>
<evidence type="ECO:0000256" key="1">
    <source>
        <dbReference type="ARBA" id="ARBA00004148"/>
    </source>
</evidence>
<evidence type="ECO:0000259" key="7">
    <source>
        <dbReference type="PROSITE" id="PS50109"/>
    </source>
</evidence>
<name>A0ABQ7YLH0_BRANA</name>
<keyword evidence="3" id="KW-0378">Hydrolase</keyword>
<reference evidence="8 9" key="1">
    <citation type="submission" date="2021-05" db="EMBL/GenBank/DDBJ databases">
        <title>Genome Assembly of Synthetic Allotetraploid Brassica napus Reveals Homoeologous Exchanges between Subgenomes.</title>
        <authorList>
            <person name="Davis J.T."/>
        </authorList>
    </citation>
    <scope>NUCLEOTIDE SEQUENCE [LARGE SCALE GENOMIC DNA]</scope>
    <source>
        <strain evidence="9">cv. Da-Ae</strain>
        <tissue evidence="8">Seedling</tissue>
    </source>
</reference>
<comment type="subcellular location">
    <subcellularLocation>
        <location evidence="1">Vacuole membrane</location>
        <topology evidence="1">Peripheral membrane protein</topology>
    </subcellularLocation>
</comment>
<dbReference type="InterPro" id="IPR005467">
    <property type="entry name" value="His_kinase_dom"/>
</dbReference>
<evidence type="ECO:0000256" key="3">
    <source>
        <dbReference type="ARBA" id="ARBA00022801"/>
    </source>
</evidence>
<proteinExistence type="predicted"/>
<evidence type="ECO:0000256" key="2">
    <source>
        <dbReference type="ARBA" id="ARBA00022554"/>
    </source>
</evidence>
<comment type="catalytic activity">
    <reaction evidence="5">
        <text>a 1,2-diacyl-sn-glycero-3-phospho-(1D-myo-inositol-3,5-bisphosphate) + H2O = a 1,2-diacyl-sn-glycero-3-phospho-(1D-myo-inositol-3-phosphate) + phosphate</text>
        <dbReference type="Rhea" id="RHEA:32955"/>
        <dbReference type="ChEBI" id="CHEBI:15377"/>
        <dbReference type="ChEBI" id="CHEBI:43474"/>
        <dbReference type="ChEBI" id="CHEBI:57923"/>
        <dbReference type="ChEBI" id="CHEBI:58088"/>
    </reaction>
</comment>
<comment type="caution">
    <text evidence="8">The sequence shown here is derived from an EMBL/GenBank/DDBJ whole genome shotgun (WGS) entry which is preliminary data.</text>
</comment>
<dbReference type="Gene3D" id="3.30.565.10">
    <property type="entry name" value="Histidine kinase-like ATPase, C-terminal domain"/>
    <property type="match status" value="1"/>
</dbReference>
<dbReference type="SUPFAM" id="SSF55874">
    <property type="entry name" value="ATPase domain of HSP90 chaperone/DNA topoisomerase II/histidine kinase"/>
    <property type="match status" value="1"/>
</dbReference>
<dbReference type="Proteomes" id="UP000824890">
    <property type="component" value="Unassembled WGS sequence"/>
</dbReference>
<feature type="domain" description="Histidine kinase" evidence="7">
    <location>
        <begin position="155"/>
        <end position="307"/>
    </location>
</feature>
<protein>
    <recommendedName>
        <fullName evidence="7">Histidine kinase domain-containing protein</fullName>
    </recommendedName>
</protein>
<keyword evidence="9" id="KW-1185">Reference proteome</keyword>
<dbReference type="Pfam" id="PF02383">
    <property type="entry name" value="Syja_N"/>
    <property type="match status" value="1"/>
</dbReference>
<keyword evidence="4" id="KW-0472">Membrane</keyword>
<keyword evidence="2" id="KW-0926">Vacuole</keyword>
<comment type="subunit">
    <text evidence="6">Component of the PI(3,5)P2 regulatory complex at least composed of ATG18, SAC/FIG4, FAB1 and VAC14.</text>
</comment>
<dbReference type="InterPro" id="IPR002013">
    <property type="entry name" value="SAC_dom"/>
</dbReference>
<evidence type="ECO:0000256" key="5">
    <source>
        <dbReference type="ARBA" id="ARBA00023337"/>
    </source>
</evidence>
<dbReference type="PROSITE" id="PS50109">
    <property type="entry name" value="HIS_KIN"/>
    <property type="match status" value="1"/>
</dbReference>
<sequence>MIGWNDNGDSTAYTKKDCYELLKRIYEGNKATCGLKLVTLCYRIIGFIKFLGPYYMLVITERREIGEICGHRVYEVSKSEIISLRISSVLCNIANSSDENRYKRLMCMVDLTKDFFMMRSFLKNICDHESGGALYKKMFVWNEQVFLKLDGHFKLTPIARRSRHNAGTSKLQLETEKFQLESVLDTIISQVMIMLSERKSQLRVEVAPEIKTLPLYGDRVKLQLILADLLRNIVNHAHFQIVGMIHPGKRIPSEILSDMFETRDGWVTPDGLGLKLSWKLLEQMNGSVSYVREDERCFFQVDLQVKTRLGVETRVT</sequence>
<evidence type="ECO:0000313" key="9">
    <source>
        <dbReference type="Proteomes" id="UP000824890"/>
    </source>
</evidence>
<organism evidence="8 9">
    <name type="scientific">Brassica napus</name>
    <name type="common">Rape</name>
    <dbReference type="NCBI Taxonomy" id="3708"/>
    <lineage>
        <taxon>Eukaryota</taxon>
        <taxon>Viridiplantae</taxon>
        <taxon>Streptophyta</taxon>
        <taxon>Embryophyta</taxon>
        <taxon>Tracheophyta</taxon>
        <taxon>Spermatophyta</taxon>
        <taxon>Magnoliopsida</taxon>
        <taxon>eudicotyledons</taxon>
        <taxon>Gunneridae</taxon>
        <taxon>Pentapetalae</taxon>
        <taxon>rosids</taxon>
        <taxon>malvids</taxon>
        <taxon>Brassicales</taxon>
        <taxon>Brassicaceae</taxon>
        <taxon>Brassiceae</taxon>
        <taxon>Brassica</taxon>
    </lineage>
</organism>
<dbReference type="PANTHER" id="PTHR45738">
    <property type="entry name" value="POLYPHOSPHOINOSITIDE PHOSPHATASE"/>
    <property type="match status" value="1"/>
</dbReference>
<dbReference type="PANTHER" id="PTHR45738:SF25">
    <property type="entry name" value="PHOSPHOINOSITIDE PHOSPHATASE SAC3-RELATED"/>
    <property type="match status" value="1"/>
</dbReference>
<evidence type="ECO:0000313" key="8">
    <source>
        <dbReference type="EMBL" id="KAH0868123.1"/>
    </source>
</evidence>
<dbReference type="InterPro" id="IPR036890">
    <property type="entry name" value="HATPase_C_sf"/>
</dbReference>
<accession>A0ABQ7YLH0</accession>